<dbReference type="KEGG" id="dalk:DSCA_38950"/>
<keyword evidence="1" id="KW-0472">Membrane</keyword>
<keyword evidence="1" id="KW-1133">Transmembrane helix</keyword>
<gene>
    <name evidence="2" type="ORF">DSCA_38950</name>
</gene>
<feature type="transmembrane region" description="Helical" evidence="1">
    <location>
        <begin position="29"/>
        <end position="51"/>
    </location>
</feature>
<feature type="transmembrane region" description="Helical" evidence="1">
    <location>
        <begin position="74"/>
        <end position="100"/>
    </location>
</feature>
<evidence type="ECO:0000313" key="2">
    <source>
        <dbReference type="EMBL" id="BBO69965.1"/>
    </source>
</evidence>
<name>A0A5K7YNK4_9BACT</name>
<keyword evidence="3" id="KW-1185">Reference proteome</keyword>
<sequence>MNEPALDPTMEDAGRQPQNGLVRNRLQSFGLTMVVMGASFFLYYLGCFGTVDGPLTPAKMGAALAGLGVTRRHVILLLLSILIGAISWNWVFNLTSILIGNRMTCKAKGKGARGICGAPVKRIRQVSTRSGRPVVKYTCSHGHRRPDALFHPVKKGAVSHTVCLACLVFVLIAAFGA</sequence>
<feature type="transmembrane region" description="Helical" evidence="1">
    <location>
        <begin position="157"/>
        <end position="176"/>
    </location>
</feature>
<dbReference type="Proteomes" id="UP000427906">
    <property type="component" value="Chromosome"/>
</dbReference>
<dbReference type="RefSeq" id="WP_155317952.1">
    <property type="nucleotide sequence ID" value="NZ_AP021874.1"/>
</dbReference>
<accession>A0A5K7YNK4</accession>
<proteinExistence type="predicted"/>
<evidence type="ECO:0000313" key="3">
    <source>
        <dbReference type="Proteomes" id="UP000427906"/>
    </source>
</evidence>
<keyword evidence="1" id="KW-0812">Transmembrane</keyword>
<dbReference type="OrthoDB" id="5420247at2"/>
<organism evidence="2 3">
    <name type="scientific">Desulfosarcina alkanivorans</name>
    <dbReference type="NCBI Taxonomy" id="571177"/>
    <lineage>
        <taxon>Bacteria</taxon>
        <taxon>Pseudomonadati</taxon>
        <taxon>Thermodesulfobacteriota</taxon>
        <taxon>Desulfobacteria</taxon>
        <taxon>Desulfobacterales</taxon>
        <taxon>Desulfosarcinaceae</taxon>
        <taxon>Desulfosarcina</taxon>
    </lineage>
</organism>
<dbReference type="AlphaFoldDB" id="A0A5K7YNK4"/>
<evidence type="ECO:0000256" key="1">
    <source>
        <dbReference type="SAM" id="Phobius"/>
    </source>
</evidence>
<protein>
    <submittedName>
        <fullName evidence="2">Uncharacterized protein</fullName>
    </submittedName>
</protein>
<reference evidence="2 3" key="1">
    <citation type="submission" date="2019-11" db="EMBL/GenBank/DDBJ databases">
        <title>Comparative genomics of hydrocarbon-degrading Desulfosarcina strains.</title>
        <authorList>
            <person name="Watanabe M."/>
            <person name="Kojima H."/>
            <person name="Fukui M."/>
        </authorList>
    </citation>
    <scope>NUCLEOTIDE SEQUENCE [LARGE SCALE GENOMIC DNA]</scope>
    <source>
        <strain evidence="2 3">PL12</strain>
    </source>
</reference>
<dbReference type="EMBL" id="AP021874">
    <property type="protein sequence ID" value="BBO69965.1"/>
    <property type="molecule type" value="Genomic_DNA"/>
</dbReference>